<dbReference type="EMBL" id="JACRSS010000004">
    <property type="protein sequence ID" value="MBC8539045.1"/>
    <property type="molecule type" value="Genomic_DNA"/>
</dbReference>
<dbReference type="AlphaFoldDB" id="A0A926HXG5"/>
<evidence type="ECO:0000256" key="8">
    <source>
        <dbReference type="ARBA" id="ARBA00023125"/>
    </source>
</evidence>
<dbReference type="Pfam" id="PF10576">
    <property type="entry name" value="EndIII_4Fe-2S"/>
    <property type="match status" value="1"/>
</dbReference>
<keyword evidence="3 12" id="KW-0479">Metal-binding</keyword>
<comment type="similarity">
    <text evidence="1 12">Belongs to the Nth/MutY family.</text>
</comment>
<dbReference type="GO" id="GO:0046872">
    <property type="term" value="F:metal ion binding"/>
    <property type="evidence" value="ECO:0007669"/>
    <property type="project" value="UniProtKB-KW"/>
</dbReference>
<dbReference type="InterPro" id="IPR003265">
    <property type="entry name" value="HhH-GPD_domain"/>
</dbReference>
<gene>
    <name evidence="12 14" type="primary">nth</name>
    <name evidence="14" type="ORF">H8693_08865</name>
</gene>
<dbReference type="PANTHER" id="PTHR10359">
    <property type="entry name" value="A/G-SPECIFIC ADENINE GLYCOSYLASE/ENDONUCLEASE III"/>
    <property type="match status" value="1"/>
</dbReference>
<comment type="caution">
    <text evidence="14">The sequence shown here is derived from an EMBL/GenBank/DDBJ whole genome shotgun (WGS) entry which is preliminary data.</text>
</comment>
<keyword evidence="6 12" id="KW-0408">Iron</keyword>
<evidence type="ECO:0000256" key="9">
    <source>
        <dbReference type="ARBA" id="ARBA00023204"/>
    </source>
</evidence>
<dbReference type="FunFam" id="1.10.1670.10:FF:000001">
    <property type="entry name" value="Endonuclease III"/>
    <property type="match status" value="1"/>
</dbReference>
<evidence type="ECO:0000256" key="3">
    <source>
        <dbReference type="ARBA" id="ARBA00022723"/>
    </source>
</evidence>
<dbReference type="GO" id="GO:0003677">
    <property type="term" value="F:DNA binding"/>
    <property type="evidence" value="ECO:0007669"/>
    <property type="project" value="UniProtKB-UniRule"/>
</dbReference>
<organism evidence="14 15">
    <name type="scientific">Guopingia tenuis</name>
    <dbReference type="NCBI Taxonomy" id="2763656"/>
    <lineage>
        <taxon>Bacteria</taxon>
        <taxon>Bacillati</taxon>
        <taxon>Bacillota</taxon>
        <taxon>Clostridia</taxon>
        <taxon>Christensenellales</taxon>
        <taxon>Christensenellaceae</taxon>
        <taxon>Guopingia</taxon>
    </lineage>
</organism>
<keyword evidence="4 12" id="KW-0227">DNA damage</keyword>
<dbReference type="Gene3D" id="1.10.340.30">
    <property type="entry name" value="Hypothetical protein, domain 2"/>
    <property type="match status" value="1"/>
</dbReference>
<feature type="domain" description="HhH-GPD" evidence="13">
    <location>
        <begin position="39"/>
        <end position="186"/>
    </location>
</feature>
<feature type="binding site" evidence="12">
    <location>
        <position position="188"/>
    </location>
    <ligand>
        <name>[4Fe-4S] cluster</name>
        <dbReference type="ChEBI" id="CHEBI:49883"/>
    </ligand>
</feature>
<evidence type="ECO:0000256" key="5">
    <source>
        <dbReference type="ARBA" id="ARBA00022801"/>
    </source>
</evidence>
<keyword evidence="7 12" id="KW-0411">Iron-sulfur</keyword>
<evidence type="ECO:0000313" key="15">
    <source>
        <dbReference type="Proteomes" id="UP000617951"/>
    </source>
</evidence>
<feature type="binding site" evidence="12">
    <location>
        <position position="204"/>
    </location>
    <ligand>
        <name>[4Fe-4S] cluster</name>
        <dbReference type="ChEBI" id="CHEBI:49883"/>
    </ligand>
</feature>
<keyword evidence="11 12" id="KW-0326">Glycosidase</keyword>
<keyword evidence="10 12" id="KW-0456">Lyase</keyword>
<dbReference type="HAMAP" id="MF_00942">
    <property type="entry name" value="Nth"/>
    <property type="match status" value="1"/>
</dbReference>
<dbReference type="CDD" id="cd00056">
    <property type="entry name" value="ENDO3c"/>
    <property type="match status" value="1"/>
</dbReference>
<dbReference type="InterPro" id="IPR004036">
    <property type="entry name" value="Endonuclease-III-like_CS2"/>
</dbReference>
<evidence type="ECO:0000256" key="6">
    <source>
        <dbReference type="ARBA" id="ARBA00023004"/>
    </source>
</evidence>
<dbReference type="Proteomes" id="UP000617951">
    <property type="component" value="Unassembled WGS sequence"/>
</dbReference>
<dbReference type="SMART" id="SM00478">
    <property type="entry name" value="ENDO3c"/>
    <property type="match status" value="1"/>
</dbReference>
<comment type="function">
    <text evidence="12">DNA repair enzyme that has both DNA N-glycosylase activity and AP-lyase activity. The DNA N-glycosylase activity releases various damaged pyrimidines from DNA by cleaving the N-glycosidic bond, leaving an AP (apurinic/apyrimidinic) site. The AP-lyase activity cleaves the phosphodiester bond 3' to the AP site by a beta-elimination, leaving a 3'-terminal unsaturated sugar and a product with a terminal 5'-phosphate.</text>
</comment>
<dbReference type="EC" id="4.2.99.18" evidence="12"/>
<dbReference type="Pfam" id="PF00730">
    <property type="entry name" value="HhH-GPD"/>
    <property type="match status" value="1"/>
</dbReference>
<dbReference type="InterPro" id="IPR003651">
    <property type="entry name" value="Endonuclease3_FeS-loop_motif"/>
</dbReference>
<dbReference type="SUPFAM" id="SSF48150">
    <property type="entry name" value="DNA-glycosylase"/>
    <property type="match status" value="1"/>
</dbReference>
<evidence type="ECO:0000256" key="7">
    <source>
        <dbReference type="ARBA" id="ARBA00023014"/>
    </source>
</evidence>
<dbReference type="Pfam" id="PF00633">
    <property type="entry name" value="HHH"/>
    <property type="match status" value="1"/>
</dbReference>
<evidence type="ECO:0000256" key="10">
    <source>
        <dbReference type="ARBA" id="ARBA00023239"/>
    </source>
</evidence>
<evidence type="ECO:0000313" key="14">
    <source>
        <dbReference type="EMBL" id="MBC8539045.1"/>
    </source>
</evidence>
<dbReference type="InterPro" id="IPR011257">
    <property type="entry name" value="DNA_glycosylase"/>
</dbReference>
<evidence type="ECO:0000256" key="12">
    <source>
        <dbReference type="HAMAP-Rule" id="MF_00942"/>
    </source>
</evidence>
<evidence type="ECO:0000256" key="11">
    <source>
        <dbReference type="ARBA" id="ARBA00023295"/>
    </source>
</evidence>
<dbReference type="PIRSF" id="PIRSF001435">
    <property type="entry name" value="Nth"/>
    <property type="match status" value="1"/>
</dbReference>
<dbReference type="NCBIfam" id="TIGR01083">
    <property type="entry name" value="nth"/>
    <property type="match status" value="1"/>
</dbReference>
<accession>A0A926HXG5</accession>
<dbReference type="SMART" id="SM00525">
    <property type="entry name" value="FES"/>
    <property type="match status" value="1"/>
</dbReference>
<reference evidence="14" key="1">
    <citation type="submission" date="2020-08" db="EMBL/GenBank/DDBJ databases">
        <title>Genome public.</title>
        <authorList>
            <person name="Liu C."/>
            <person name="Sun Q."/>
        </authorList>
    </citation>
    <scope>NUCLEOTIDE SEQUENCE</scope>
    <source>
        <strain evidence="14">NSJ-63</strain>
    </source>
</reference>
<comment type="catalytic activity">
    <reaction evidence="12">
        <text>2'-deoxyribonucleotide-(2'-deoxyribose 5'-phosphate)-2'-deoxyribonucleotide-DNA = a 3'-end 2'-deoxyribonucleotide-(2,3-dehydro-2,3-deoxyribose 5'-phosphate)-DNA + a 5'-end 5'-phospho-2'-deoxyribonucleoside-DNA + H(+)</text>
        <dbReference type="Rhea" id="RHEA:66592"/>
        <dbReference type="Rhea" id="RHEA-COMP:13180"/>
        <dbReference type="Rhea" id="RHEA-COMP:16897"/>
        <dbReference type="Rhea" id="RHEA-COMP:17067"/>
        <dbReference type="ChEBI" id="CHEBI:15378"/>
        <dbReference type="ChEBI" id="CHEBI:136412"/>
        <dbReference type="ChEBI" id="CHEBI:157695"/>
        <dbReference type="ChEBI" id="CHEBI:167181"/>
        <dbReference type="EC" id="4.2.99.18"/>
    </reaction>
</comment>
<dbReference type="Gene3D" id="1.10.1670.10">
    <property type="entry name" value="Helix-hairpin-Helix base-excision DNA repair enzymes (C-terminal)"/>
    <property type="match status" value="1"/>
</dbReference>
<dbReference type="InterPro" id="IPR005759">
    <property type="entry name" value="Nth"/>
</dbReference>
<proteinExistence type="inferred from homology"/>
<sequence length="218" mass="24404">MKPTKNQQEILRRMEQVYADAKPALHFQNAYELLVATILSAQCTDVRVNKVTKDLFVHYKNAEELSRADYSELCDEIHSCGCYAVKAKNLINTAKLLMEQFGGEVPQTMEELTTLPGVGRKTANVVLSNAFGIPGFAVDTHVFRVSNRLGLAHAKDVAKTEEQLCALVPREKWGNAHHWLIYHGRQICSARKPKCGECFLKDICPSSEAEIQDKAKEA</sequence>
<dbReference type="GO" id="GO:0140078">
    <property type="term" value="F:class I DNA-(apurinic or apyrimidinic site) endonuclease activity"/>
    <property type="evidence" value="ECO:0007669"/>
    <property type="project" value="UniProtKB-EC"/>
</dbReference>
<dbReference type="GO" id="GO:0051539">
    <property type="term" value="F:4 iron, 4 sulfur cluster binding"/>
    <property type="evidence" value="ECO:0007669"/>
    <property type="project" value="UniProtKB-UniRule"/>
</dbReference>
<evidence type="ECO:0000256" key="1">
    <source>
        <dbReference type="ARBA" id="ARBA00008343"/>
    </source>
</evidence>
<dbReference type="PROSITE" id="PS00764">
    <property type="entry name" value="ENDONUCLEASE_III_1"/>
    <property type="match status" value="1"/>
</dbReference>
<evidence type="ECO:0000259" key="13">
    <source>
        <dbReference type="SMART" id="SM00478"/>
    </source>
</evidence>
<keyword evidence="2 12" id="KW-0004">4Fe-4S</keyword>
<evidence type="ECO:0000256" key="4">
    <source>
        <dbReference type="ARBA" id="ARBA00022763"/>
    </source>
</evidence>
<keyword evidence="8 12" id="KW-0238">DNA-binding</keyword>
<protein>
    <recommendedName>
        <fullName evidence="12">Endonuclease III</fullName>
        <ecNumber evidence="12">4.2.99.18</ecNumber>
    </recommendedName>
    <alternativeName>
        <fullName evidence="12">DNA-(apurinic or apyrimidinic site) lyase</fullName>
    </alternativeName>
</protein>
<dbReference type="RefSeq" id="WP_249280671.1">
    <property type="nucleotide sequence ID" value="NZ_JACRSS010000004.1"/>
</dbReference>
<dbReference type="PANTHER" id="PTHR10359:SF18">
    <property type="entry name" value="ENDONUCLEASE III"/>
    <property type="match status" value="1"/>
</dbReference>
<keyword evidence="14" id="KW-0540">Nuclease</keyword>
<feature type="binding site" evidence="12">
    <location>
        <position position="198"/>
    </location>
    <ligand>
        <name>[4Fe-4S] cluster</name>
        <dbReference type="ChEBI" id="CHEBI:49883"/>
    </ligand>
</feature>
<feature type="binding site" evidence="12">
    <location>
        <position position="195"/>
    </location>
    <ligand>
        <name>[4Fe-4S] cluster</name>
        <dbReference type="ChEBI" id="CHEBI:49883"/>
    </ligand>
</feature>
<name>A0A926HXG5_9FIRM</name>
<dbReference type="InterPro" id="IPR000445">
    <property type="entry name" value="HhH_motif"/>
</dbReference>
<dbReference type="GO" id="GO:0019104">
    <property type="term" value="F:DNA N-glycosylase activity"/>
    <property type="evidence" value="ECO:0007669"/>
    <property type="project" value="UniProtKB-UniRule"/>
</dbReference>
<keyword evidence="5 12" id="KW-0378">Hydrolase</keyword>
<evidence type="ECO:0000256" key="2">
    <source>
        <dbReference type="ARBA" id="ARBA00022485"/>
    </source>
</evidence>
<dbReference type="InterPro" id="IPR004035">
    <property type="entry name" value="Endouclease-III_FeS-bd_BS"/>
</dbReference>
<keyword evidence="9 12" id="KW-0234">DNA repair</keyword>
<dbReference type="PROSITE" id="PS01155">
    <property type="entry name" value="ENDONUCLEASE_III_2"/>
    <property type="match status" value="1"/>
</dbReference>
<dbReference type="GO" id="GO:0006285">
    <property type="term" value="P:base-excision repair, AP site formation"/>
    <property type="evidence" value="ECO:0007669"/>
    <property type="project" value="TreeGrafter"/>
</dbReference>
<dbReference type="FunFam" id="1.10.340.30:FF:000001">
    <property type="entry name" value="Endonuclease III"/>
    <property type="match status" value="1"/>
</dbReference>
<keyword evidence="14" id="KW-0255">Endonuclease</keyword>
<dbReference type="InterPro" id="IPR023170">
    <property type="entry name" value="HhH_base_excis_C"/>
</dbReference>
<comment type="cofactor">
    <cofactor evidence="12">
        <name>[4Fe-4S] cluster</name>
        <dbReference type="ChEBI" id="CHEBI:49883"/>
    </cofactor>
    <text evidence="12">Binds 1 [4Fe-4S] cluster.</text>
</comment>
<keyword evidence="15" id="KW-1185">Reference proteome</keyword>